<gene>
    <name evidence="1" type="ORF">GCM10011375_35700</name>
</gene>
<evidence type="ECO:0000313" key="2">
    <source>
        <dbReference type="Proteomes" id="UP000605392"/>
    </source>
</evidence>
<name>A0ACB5PW84_9BACT</name>
<accession>A0ACB5PW84</accession>
<protein>
    <submittedName>
        <fullName evidence="1">Uncharacterized protein</fullName>
    </submittedName>
</protein>
<sequence>MSCGLCRSWGLRQQACSKLEYGGIEKASTFVKAYVTKRGIKLTLSYLDTNFYHDFVQFLTKELEMTNGTVNNHLKRVKVVMSYALEKRID</sequence>
<reference evidence="1 2" key="1">
    <citation type="journal article" date="2019" name="Int. J. Syst. Evol. Microbiol.">
        <title>The Global Catalogue of Microorganisms (GCM) 10K type strain sequencing project: providing services to taxonomists for standard genome sequencing and annotation.</title>
        <authorList>
            <consortium name="The Broad Institute Genomics Platform"/>
            <consortium name="The Broad Institute Genome Sequencing Center for Infectious Disease"/>
            <person name="Wu L."/>
            <person name="Ma J."/>
        </authorList>
    </citation>
    <scope>NUCLEOTIDE SEQUENCE [LARGE SCALE GENOMIC DNA]</scope>
    <source>
        <strain evidence="1 2">CGMCC 1.12720</strain>
    </source>
</reference>
<evidence type="ECO:0000313" key="1">
    <source>
        <dbReference type="EMBL" id="GGF77487.1"/>
    </source>
</evidence>
<organism evidence="1 2">
    <name type="scientific">Hymenobacter qilianensis</name>
    <dbReference type="NCBI Taxonomy" id="1385715"/>
    <lineage>
        <taxon>Bacteria</taxon>
        <taxon>Pseudomonadati</taxon>
        <taxon>Bacteroidota</taxon>
        <taxon>Cytophagia</taxon>
        <taxon>Cytophagales</taxon>
        <taxon>Hymenobacteraceae</taxon>
        <taxon>Hymenobacter</taxon>
    </lineage>
</organism>
<proteinExistence type="predicted"/>
<keyword evidence="2" id="KW-1185">Reference proteome</keyword>
<dbReference type="EMBL" id="BMFN01000003">
    <property type="protein sequence ID" value="GGF77487.1"/>
    <property type="molecule type" value="Genomic_DNA"/>
</dbReference>
<comment type="caution">
    <text evidence="1">The sequence shown here is derived from an EMBL/GenBank/DDBJ whole genome shotgun (WGS) entry which is preliminary data.</text>
</comment>
<dbReference type="Proteomes" id="UP000605392">
    <property type="component" value="Unassembled WGS sequence"/>
</dbReference>